<dbReference type="Gene3D" id="3.60.40.10">
    <property type="entry name" value="PPM-type phosphatase domain"/>
    <property type="match status" value="1"/>
</dbReference>
<keyword evidence="3" id="KW-0904">Protein phosphatase</keyword>
<dbReference type="InterPro" id="IPR000222">
    <property type="entry name" value="PP2C_BS"/>
</dbReference>
<dbReference type="GO" id="GO:0004722">
    <property type="term" value="F:protein serine/threonine phosphatase activity"/>
    <property type="evidence" value="ECO:0007669"/>
    <property type="project" value="InterPro"/>
</dbReference>
<dbReference type="InterPro" id="IPR015655">
    <property type="entry name" value="PP2C"/>
</dbReference>
<accession>A0A1V0SLJ8</accession>
<dbReference type="Pfam" id="PF00481">
    <property type="entry name" value="PP2C"/>
    <property type="match status" value="1"/>
</dbReference>
<gene>
    <name evidence="5" type="ORF">Klosneuvirus_9_21</name>
</gene>
<evidence type="ECO:0000256" key="1">
    <source>
        <dbReference type="ARBA" id="ARBA00022723"/>
    </source>
</evidence>
<dbReference type="GO" id="GO:0046872">
    <property type="term" value="F:metal ion binding"/>
    <property type="evidence" value="ECO:0007669"/>
    <property type="project" value="UniProtKB-KW"/>
</dbReference>
<evidence type="ECO:0000313" key="5">
    <source>
        <dbReference type="EMBL" id="ARF12619.1"/>
    </source>
</evidence>
<protein>
    <submittedName>
        <fullName evidence="5">Serine/threonine protein phosphatase</fullName>
    </submittedName>
</protein>
<dbReference type="SMART" id="SM00332">
    <property type="entry name" value="PP2Cc"/>
    <property type="match status" value="1"/>
</dbReference>
<dbReference type="InterPro" id="IPR036457">
    <property type="entry name" value="PPM-type-like_dom_sf"/>
</dbReference>
<dbReference type="PROSITE" id="PS01032">
    <property type="entry name" value="PPM_1"/>
    <property type="match status" value="1"/>
</dbReference>
<dbReference type="EMBL" id="KY684116">
    <property type="protein sequence ID" value="ARF12619.1"/>
    <property type="molecule type" value="Genomic_DNA"/>
</dbReference>
<evidence type="ECO:0000256" key="3">
    <source>
        <dbReference type="ARBA" id="ARBA00022912"/>
    </source>
</evidence>
<feature type="domain" description="PPM-type phosphatase" evidence="4">
    <location>
        <begin position="1"/>
        <end position="264"/>
    </location>
</feature>
<dbReference type="PROSITE" id="PS51746">
    <property type="entry name" value="PPM_2"/>
    <property type="match status" value="1"/>
</dbReference>
<name>A0A1V0SLJ8_9VIRU</name>
<dbReference type="SUPFAM" id="SSF81606">
    <property type="entry name" value="PP2C-like"/>
    <property type="match status" value="1"/>
</dbReference>
<dbReference type="CDD" id="cd00143">
    <property type="entry name" value="PP2Cc"/>
    <property type="match status" value="1"/>
</dbReference>
<evidence type="ECO:0000256" key="2">
    <source>
        <dbReference type="ARBA" id="ARBA00022801"/>
    </source>
</evidence>
<reference evidence="5" key="1">
    <citation type="journal article" date="2017" name="Science">
        <title>Giant viruses with an expanded complement of translation system components.</title>
        <authorList>
            <person name="Schulz F."/>
            <person name="Yutin N."/>
            <person name="Ivanova N.N."/>
            <person name="Ortega D.R."/>
            <person name="Lee T.K."/>
            <person name="Vierheilig J."/>
            <person name="Daims H."/>
            <person name="Horn M."/>
            <person name="Wagner M."/>
            <person name="Jensen G.J."/>
            <person name="Kyrpides N.C."/>
            <person name="Koonin E.V."/>
            <person name="Woyke T."/>
        </authorList>
    </citation>
    <scope>NUCLEOTIDE SEQUENCE</scope>
    <source>
        <strain evidence="5">KNV1</strain>
    </source>
</reference>
<organism evidence="5">
    <name type="scientific">Klosneuvirus KNV1</name>
    <dbReference type="NCBI Taxonomy" id="1977640"/>
    <lineage>
        <taxon>Viruses</taxon>
        <taxon>Varidnaviria</taxon>
        <taxon>Bamfordvirae</taxon>
        <taxon>Nucleocytoviricota</taxon>
        <taxon>Megaviricetes</taxon>
        <taxon>Imitervirales</taxon>
        <taxon>Mimiviridae</taxon>
        <taxon>Klosneuvirinae</taxon>
        <taxon>Klosneuvirus</taxon>
    </lineage>
</organism>
<dbReference type="PANTHER" id="PTHR47992">
    <property type="entry name" value="PROTEIN PHOSPHATASE"/>
    <property type="match status" value="1"/>
</dbReference>
<proteinExistence type="predicted"/>
<keyword evidence="1" id="KW-0479">Metal-binding</keyword>
<evidence type="ECO:0000259" key="4">
    <source>
        <dbReference type="PROSITE" id="PS51746"/>
    </source>
</evidence>
<keyword evidence="2" id="KW-0378">Hydrolase</keyword>
<sequence>MNVYSISLLGKRPQNEDNHEIILNLDGKDPTKNNINYFAVYDGHGGKQVSNYLKENMSKFYVHKKLNFPLTKKYVNKVADFVQTSIKKHKFANRMGSTALVVIQFKCNNEDYINVINTGDSRCIMCRDNVAMPLTKDHKPNWPEEYHRIMGLGGKVQFDGYDWRINDLSVSRAYGDTDATPYVTHIPDLFRYKLDKSDKFMVVACDGLYESLNNNDIINFVLLNCYDSTLTKRINKGVNIAEKLANYAIQKGSGDNISLYCIFLD</sequence>
<dbReference type="InterPro" id="IPR001932">
    <property type="entry name" value="PPM-type_phosphatase-like_dom"/>
</dbReference>